<evidence type="ECO:0000313" key="1">
    <source>
        <dbReference type="Proteomes" id="UP001652625"/>
    </source>
</evidence>
<keyword evidence="1" id="KW-1185">Reference proteome</keyword>
<dbReference type="Gene3D" id="1.10.472.50">
    <property type="entry name" value="HD-domain/PDEase-like"/>
    <property type="match status" value="1"/>
</dbReference>
<name>A0ABM4CV25_HYDVU</name>
<dbReference type="SUPFAM" id="SSF109604">
    <property type="entry name" value="HD-domain/PDEase-like"/>
    <property type="match status" value="1"/>
</dbReference>
<dbReference type="GeneID" id="101235329"/>
<sequence>MNLKTLKNEIEKFIEKHNEDHPENPVDESHGYAHFRKVAKHAKLAIRSFIDSGMIINDTEQFEILAASWLHDVDDAKYFSTENYSNARMCLEKIGCDSSVINNIIYMIRLVSSSKNGDTIPEGAKEIQLIPRYADRLEAIGKIGVQRCLLYTLQQGGPLFCSDTKRATTEEDLFNNVATEERYRNYKGKSFSFIDHFYDKILRLDRFPIRNNYFDEECKKRRAAVVEVALLFGQKGLITLEDVEAYIKN</sequence>
<reference evidence="2 3" key="1">
    <citation type="submission" date="2025-05" db="UniProtKB">
        <authorList>
            <consortium name="RefSeq"/>
        </authorList>
    </citation>
    <scope>IDENTIFICATION</scope>
</reference>
<dbReference type="RefSeq" id="XP_065665752.1">
    <property type="nucleotide sequence ID" value="XM_065809680.1"/>
</dbReference>
<dbReference type="PANTHER" id="PTHR33594">
    <property type="entry name" value="SUPERFAMILY HYDROLASE, PUTATIVE (AFU_ORTHOLOGUE AFUA_1G03035)-RELATED"/>
    <property type="match status" value="1"/>
</dbReference>
<protein>
    <submittedName>
        <fullName evidence="2 3">Uncharacterized protein LOC101235329</fullName>
    </submittedName>
</protein>
<dbReference type="Proteomes" id="UP001652625">
    <property type="component" value="Chromosome 11"/>
</dbReference>
<organism evidence="1 3">
    <name type="scientific">Hydra vulgaris</name>
    <name type="common">Hydra</name>
    <name type="synonym">Hydra attenuata</name>
    <dbReference type="NCBI Taxonomy" id="6087"/>
    <lineage>
        <taxon>Eukaryota</taxon>
        <taxon>Metazoa</taxon>
        <taxon>Cnidaria</taxon>
        <taxon>Hydrozoa</taxon>
        <taxon>Hydroidolina</taxon>
        <taxon>Anthoathecata</taxon>
        <taxon>Aplanulata</taxon>
        <taxon>Hydridae</taxon>
        <taxon>Hydra</taxon>
    </lineage>
</organism>
<evidence type="ECO:0000313" key="2">
    <source>
        <dbReference type="RefSeq" id="XP_065665752.1"/>
    </source>
</evidence>
<evidence type="ECO:0000313" key="3">
    <source>
        <dbReference type="RefSeq" id="XP_065665753.1"/>
    </source>
</evidence>
<dbReference type="RefSeq" id="XP_065665753.1">
    <property type="nucleotide sequence ID" value="XM_065809681.1"/>
</dbReference>
<accession>A0ABM4CV25</accession>
<proteinExistence type="predicted"/>
<gene>
    <name evidence="2 3" type="primary">LOC101235329</name>
</gene>
<dbReference type="PANTHER" id="PTHR33594:SF1">
    <property type="entry name" value="HD_PDEASE DOMAIN-CONTAINING PROTEIN"/>
    <property type="match status" value="1"/>
</dbReference>
<dbReference type="Gene3D" id="1.20.58.1910">
    <property type="match status" value="1"/>
</dbReference>